<dbReference type="PRINTS" id="PR00098">
    <property type="entry name" value="CPSASE"/>
</dbReference>
<dbReference type="AlphaFoldDB" id="A0A2V2UYG9"/>
<dbReference type="VEuPathDB" id="TriTrypDB:TcCLB.511647.4"/>
<dbReference type="PANTHER" id="PTHR11405:SF53">
    <property type="entry name" value="CARBAMOYL-PHOSPHATE SYNTHASE [AMMONIA], MITOCHONDRIAL"/>
    <property type="match status" value="1"/>
</dbReference>
<dbReference type="GO" id="GO:0004088">
    <property type="term" value="F:carbamoyl-phosphate synthase (glutamine-hydrolyzing) activity"/>
    <property type="evidence" value="ECO:0007669"/>
    <property type="project" value="TreeGrafter"/>
</dbReference>
<comment type="caution">
    <text evidence="7">The sequence shown here is derived from an EMBL/GenBank/DDBJ whole genome shotgun (WGS) entry which is preliminary data.</text>
</comment>
<organism evidence="7 8">
    <name type="scientific">Trypanosoma cruzi</name>
    <dbReference type="NCBI Taxonomy" id="5693"/>
    <lineage>
        <taxon>Eukaryota</taxon>
        <taxon>Discoba</taxon>
        <taxon>Euglenozoa</taxon>
        <taxon>Kinetoplastea</taxon>
        <taxon>Metakinetoplastina</taxon>
        <taxon>Trypanosomatida</taxon>
        <taxon>Trypanosomatidae</taxon>
        <taxon>Trypanosoma</taxon>
        <taxon>Schizotrypanum</taxon>
    </lineage>
</organism>
<keyword evidence="2" id="KW-0479">Metal-binding</keyword>
<evidence type="ECO:0000313" key="7">
    <source>
        <dbReference type="EMBL" id="PWU89417.1"/>
    </source>
</evidence>
<dbReference type="InterPro" id="IPR005483">
    <property type="entry name" value="CPSase_dom"/>
</dbReference>
<evidence type="ECO:0000256" key="2">
    <source>
        <dbReference type="ARBA" id="ARBA00022723"/>
    </source>
</evidence>
<dbReference type="InterPro" id="IPR058047">
    <property type="entry name" value="CPSase_preATP-grasp"/>
</dbReference>
<evidence type="ECO:0000256" key="3">
    <source>
        <dbReference type="ARBA" id="ARBA00022741"/>
    </source>
</evidence>
<dbReference type="InterPro" id="IPR016185">
    <property type="entry name" value="PreATP-grasp_dom_sf"/>
</dbReference>
<dbReference type="VEuPathDB" id="TriTrypDB:TcG_08194"/>
<evidence type="ECO:0000256" key="1">
    <source>
        <dbReference type="ARBA" id="ARBA00022598"/>
    </source>
</evidence>
<dbReference type="Gene3D" id="3.40.50.20">
    <property type="match status" value="1"/>
</dbReference>
<evidence type="ECO:0000259" key="6">
    <source>
        <dbReference type="Pfam" id="PF25596"/>
    </source>
</evidence>
<protein>
    <submittedName>
        <fullName evidence="7">Putative glutamine-dependent carbamoyl-phosphate synthetase</fullName>
    </submittedName>
</protein>
<dbReference type="Pfam" id="PF25596">
    <property type="entry name" value="CPSase_L_D1"/>
    <property type="match status" value="1"/>
</dbReference>
<dbReference type="EMBL" id="PRFA01000060">
    <property type="protein sequence ID" value="PWU89417.1"/>
    <property type="molecule type" value="Genomic_DNA"/>
</dbReference>
<gene>
    <name evidence="7" type="ORF">C4B63_60g76</name>
</gene>
<dbReference type="Proteomes" id="UP000246121">
    <property type="component" value="Unassembled WGS sequence"/>
</dbReference>
<dbReference type="VEuPathDB" id="TriTrypDB:TCDM_06187"/>
<dbReference type="GO" id="GO:0005737">
    <property type="term" value="C:cytoplasm"/>
    <property type="evidence" value="ECO:0007669"/>
    <property type="project" value="TreeGrafter"/>
</dbReference>
<evidence type="ECO:0000256" key="4">
    <source>
        <dbReference type="ARBA" id="ARBA00022840"/>
    </source>
</evidence>
<keyword evidence="3" id="KW-0547">Nucleotide-binding</keyword>
<dbReference type="GO" id="GO:0006541">
    <property type="term" value="P:glutamine metabolic process"/>
    <property type="evidence" value="ECO:0007669"/>
    <property type="project" value="TreeGrafter"/>
</dbReference>
<dbReference type="VEuPathDB" id="TriTrypDB:Tc_MARK_8873"/>
<proteinExistence type="predicted"/>
<accession>A0A2V2UYG9</accession>
<dbReference type="GO" id="GO:0005524">
    <property type="term" value="F:ATP binding"/>
    <property type="evidence" value="ECO:0007669"/>
    <property type="project" value="UniProtKB-KW"/>
</dbReference>
<dbReference type="VEuPathDB" id="TriTrypDB:C4B63_60g76"/>
<evidence type="ECO:0000313" key="8">
    <source>
        <dbReference type="Proteomes" id="UP000246121"/>
    </source>
</evidence>
<dbReference type="PANTHER" id="PTHR11405">
    <property type="entry name" value="CARBAMOYLTRANSFERASE FAMILY MEMBER"/>
    <property type="match status" value="1"/>
</dbReference>
<dbReference type="VEuPathDB" id="TriTrypDB:TcBrA4_0114180"/>
<sequence>MYGKSDFSTCCWRFHIQDEVRPSWTESTFNVPVPMDMSLLRHKTMALLWILIRFLRMSGRSVFTTPMMIAMRDYVIVQSRFSLYSFIRKDVVVRRIRSIYFGEFIAHVKESKVKEASKYKPRKVLVLGAGGIVIAQAGEFDYSGSQCLKALSEEGIETVLVNPNIATVQTDDEMADQIYFVPITAEAVEVSLKRRDQMESCWLGEVRRR</sequence>
<reference evidence="7 8" key="1">
    <citation type="journal article" date="2018" name="Microb. Genom.">
        <title>Expanding an expanded genome: long-read sequencing of Trypanosoma cruzi.</title>
        <authorList>
            <person name="Berna L."/>
            <person name="Rodriguez M."/>
            <person name="Chiribao M.L."/>
            <person name="Parodi-Talice A."/>
            <person name="Pita S."/>
            <person name="Rijo G."/>
            <person name="Alvarez-Valin F."/>
            <person name="Robello C."/>
        </authorList>
    </citation>
    <scope>NUCLEOTIDE SEQUENCE [LARGE SCALE GENOMIC DNA]</scope>
    <source>
        <strain evidence="7 8">Dm28c</strain>
    </source>
</reference>
<dbReference type="SUPFAM" id="SSF52440">
    <property type="entry name" value="PreATP-grasp domain"/>
    <property type="match status" value="1"/>
</dbReference>
<comment type="catalytic activity">
    <reaction evidence="5">
        <text>hydrogencarbonate + NH4(+) + 2 ATP = carbamoyl phosphate + 2 ADP + phosphate + 2 H(+)</text>
        <dbReference type="Rhea" id="RHEA:18029"/>
        <dbReference type="ChEBI" id="CHEBI:15378"/>
        <dbReference type="ChEBI" id="CHEBI:17544"/>
        <dbReference type="ChEBI" id="CHEBI:28938"/>
        <dbReference type="ChEBI" id="CHEBI:30616"/>
        <dbReference type="ChEBI" id="CHEBI:43474"/>
        <dbReference type="ChEBI" id="CHEBI:58228"/>
        <dbReference type="ChEBI" id="CHEBI:456216"/>
        <dbReference type="EC" id="6.3.4.16"/>
    </reaction>
</comment>
<keyword evidence="4" id="KW-0067">ATP-binding</keyword>
<dbReference type="VEuPathDB" id="TriTrypDB:ECC02_000692"/>
<dbReference type="VEuPathDB" id="TriTrypDB:TCSYLVIO_010497"/>
<feature type="domain" description="Carbamoyl phosphate synthase preATP-grasp" evidence="6">
    <location>
        <begin position="122"/>
        <end position="190"/>
    </location>
</feature>
<keyword evidence="1" id="KW-0436">Ligase</keyword>
<evidence type="ECO:0000256" key="5">
    <source>
        <dbReference type="ARBA" id="ARBA00047359"/>
    </source>
</evidence>
<dbReference type="VEuPathDB" id="TriTrypDB:TcYC6_0066520"/>
<dbReference type="GO" id="GO:0004087">
    <property type="term" value="F:carbamoyl-phosphate synthase (ammonia) activity"/>
    <property type="evidence" value="ECO:0007669"/>
    <property type="project" value="UniProtKB-EC"/>
</dbReference>
<dbReference type="VEuPathDB" id="TriTrypDB:BCY84_10575"/>
<dbReference type="VEuPathDB" id="TriTrypDB:TcCL_NonESM13166"/>
<dbReference type="VEuPathDB" id="TriTrypDB:C3747_145g77"/>
<dbReference type="FunFam" id="3.40.50.20:FF:000001">
    <property type="entry name" value="Carbamoyl-phosphate synthase large chain"/>
    <property type="match status" value="1"/>
</dbReference>
<dbReference type="GO" id="GO:0046872">
    <property type="term" value="F:metal ion binding"/>
    <property type="evidence" value="ECO:0007669"/>
    <property type="project" value="UniProtKB-KW"/>
</dbReference>
<name>A0A2V2UYG9_TRYCR</name>